<dbReference type="AlphaFoldDB" id="W6XX55"/>
<dbReference type="KEGG" id="bze:COCCADRAFT_112016"/>
<reference evidence="1 2" key="1">
    <citation type="journal article" date="2013" name="PLoS Genet.">
        <title>Comparative genome structure, secondary metabolite, and effector coding capacity across Cochliobolus pathogens.</title>
        <authorList>
            <person name="Condon B.J."/>
            <person name="Leng Y."/>
            <person name="Wu D."/>
            <person name="Bushley K.E."/>
            <person name="Ohm R.A."/>
            <person name="Otillar R."/>
            <person name="Martin J."/>
            <person name="Schackwitz W."/>
            <person name="Grimwood J."/>
            <person name="MohdZainudin N."/>
            <person name="Xue C."/>
            <person name="Wang R."/>
            <person name="Manning V.A."/>
            <person name="Dhillon B."/>
            <person name="Tu Z.J."/>
            <person name="Steffenson B.J."/>
            <person name="Salamov A."/>
            <person name="Sun H."/>
            <person name="Lowry S."/>
            <person name="LaButti K."/>
            <person name="Han J."/>
            <person name="Copeland A."/>
            <person name="Lindquist E."/>
            <person name="Barry K."/>
            <person name="Schmutz J."/>
            <person name="Baker S.E."/>
            <person name="Ciuffetti L.M."/>
            <person name="Grigoriev I.V."/>
            <person name="Zhong S."/>
            <person name="Turgeon B.G."/>
        </authorList>
    </citation>
    <scope>NUCLEOTIDE SEQUENCE [LARGE SCALE GENOMIC DNA]</scope>
    <source>
        <strain evidence="1 2">26-R-13</strain>
    </source>
</reference>
<evidence type="ECO:0000313" key="1">
    <source>
        <dbReference type="EMBL" id="EUC27319.1"/>
    </source>
</evidence>
<protein>
    <submittedName>
        <fullName evidence="1">Uncharacterized protein</fullName>
    </submittedName>
</protein>
<sequence>MQHQQTRVCASLGVLGTSISWRLVLTKTRRSRVKLLFSLDTDRAVTGSENSESACEGIAR</sequence>
<dbReference type="EMBL" id="KI964954">
    <property type="protein sequence ID" value="EUC27319.1"/>
    <property type="molecule type" value="Genomic_DNA"/>
</dbReference>
<accession>W6XX55</accession>
<dbReference type="RefSeq" id="XP_007718371.1">
    <property type="nucleotide sequence ID" value="XM_007720181.1"/>
</dbReference>
<organism evidence="1 2">
    <name type="scientific">Cochliobolus carbonum (strain 26-R-13)</name>
    <name type="common">Maize leaf spot fungus</name>
    <name type="synonym">Bipolaris zeicola</name>
    <dbReference type="NCBI Taxonomy" id="930089"/>
    <lineage>
        <taxon>Eukaryota</taxon>
        <taxon>Fungi</taxon>
        <taxon>Dikarya</taxon>
        <taxon>Ascomycota</taxon>
        <taxon>Pezizomycotina</taxon>
        <taxon>Dothideomycetes</taxon>
        <taxon>Pleosporomycetidae</taxon>
        <taxon>Pleosporales</taxon>
        <taxon>Pleosporineae</taxon>
        <taxon>Pleosporaceae</taxon>
        <taxon>Bipolaris</taxon>
    </lineage>
</organism>
<keyword evidence="2" id="KW-1185">Reference proteome</keyword>
<gene>
    <name evidence="1" type="ORF">COCCADRAFT_112016</name>
</gene>
<name>W6XX55_COCC2</name>
<evidence type="ECO:0000313" key="2">
    <source>
        <dbReference type="Proteomes" id="UP000053841"/>
    </source>
</evidence>
<dbReference type="GeneID" id="19144385"/>
<proteinExistence type="predicted"/>
<dbReference type="HOGENOM" id="CLU_2941383_0_0_1"/>
<dbReference type="Proteomes" id="UP000053841">
    <property type="component" value="Unassembled WGS sequence"/>
</dbReference>